<proteinExistence type="predicted"/>
<organism evidence="2 3">
    <name type="scientific">Natronomicrosphaera hydrolytica</name>
    <dbReference type="NCBI Taxonomy" id="3242702"/>
    <lineage>
        <taxon>Bacteria</taxon>
        <taxon>Pseudomonadati</taxon>
        <taxon>Planctomycetota</taxon>
        <taxon>Phycisphaerae</taxon>
        <taxon>Phycisphaerales</taxon>
        <taxon>Phycisphaeraceae</taxon>
        <taxon>Natronomicrosphaera</taxon>
    </lineage>
</organism>
<protein>
    <submittedName>
        <fullName evidence="2">Polysaccharide pyruvyl transferase family protein</fullName>
    </submittedName>
</protein>
<evidence type="ECO:0000313" key="3">
    <source>
        <dbReference type="Proteomes" id="UP001575105"/>
    </source>
</evidence>
<keyword evidence="2" id="KW-0808">Transferase</keyword>
<accession>A0ABV4U633</accession>
<dbReference type="InterPro" id="IPR007345">
    <property type="entry name" value="Polysacch_pyruvyl_Trfase"/>
</dbReference>
<comment type="caution">
    <text evidence="2">The sequence shown here is derived from an EMBL/GenBank/DDBJ whole genome shotgun (WGS) entry which is preliminary data.</text>
</comment>
<keyword evidence="3" id="KW-1185">Reference proteome</keyword>
<sequence length="433" mass="48147">MKLCLFGAATGTGNLGVSALCQSALTALFREQPEASVTVFDYGRSRRRARMQVDGESRQYQVLGAVYSRRYYLPENLRLMQVAGRLGLPFPVGVRAIRAADAVLDVSGGDSFTDLYGDERFAAITLPKQLALDLGRPLVLLPQTYGPFRDPARRQYAAELVRGAHVAWARDQRSFELMKELLGDDFDPDRHRCGVDMAFALEPSRPENVPERIVRWLTDRKQPVVGVNVSGLLANPEKPGKRYGLRADYRETVFQLVDRLLRETDTRVVLVPHVVTPPGHYESDHSACQALADRFQKRADAADRLAVLTGIGEADQVKWVIGQLDWFCGTRMHSTIAALSSGVPAAALSYSDKTLGVFESCNLGSAVVDPRLHDTAETVDRLWQVWLQREQEQTRLRGSLPGVVTQARDQMRWTLQSCLPEQLGHRMMAGGTA</sequence>
<dbReference type="Proteomes" id="UP001575105">
    <property type="component" value="Unassembled WGS sequence"/>
</dbReference>
<evidence type="ECO:0000313" key="2">
    <source>
        <dbReference type="EMBL" id="MFA9478211.1"/>
    </source>
</evidence>
<gene>
    <name evidence="2" type="ORF">ACERK3_07865</name>
</gene>
<dbReference type="PANTHER" id="PTHR36836">
    <property type="entry name" value="COLANIC ACID BIOSYNTHESIS PROTEIN WCAK"/>
    <property type="match status" value="1"/>
</dbReference>
<dbReference type="GO" id="GO:0016740">
    <property type="term" value="F:transferase activity"/>
    <property type="evidence" value="ECO:0007669"/>
    <property type="project" value="UniProtKB-KW"/>
</dbReference>
<feature type="domain" description="Polysaccharide pyruvyl transferase" evidence="1">
    <location>
        <begin position="14"/>
        <end position="351"/>
    </location>
</feature>
<dbReference type="RefSeq" id="WP_425345135.1">
    <property type="nucleotide sequence ID" value="NZ_JBGUBD010000004.1"/>
</dbReference>
<reference evidence="2 3" key="1">
    <citation type="submission" date="2024-08" db="EMBL/GenBank/DDBJ databases">
        <title>Whole-genome sequencing of halo(alkali)philic microorganisms from hypersaline lakes.</title>
        <authorList>
            <person name="Sorokin D.Y."/>
            <person name="Merkel A.Y."/>
            <person name="Messina E."/>
            <person name="Yakimov M."/>
        </authorList>
    </citation>
    <scope>NUCLEOTIDE SEQUENCE [LARGE SCALE GENOMIC DNA]</scope>
    <source>
        <strain evidence="2 3">AB-hyl4</strain>
    </source>
</reference>
<dbReference type="EMBL" id="JBGUBD010000004">
    <property type="protein sequence ID" value="MFA9478211.1"/>
    <property type="molecule type" value="Genomic_DNA"/>
</dbReference>
<dbReference type="PANTHER" id="PTHR36836:SF1">
    <property type="entry name" value="COLANIC ACID BIOSYNTHESIS PROTEIN WCAK"/>
    <property type="match status" value="1"/>
</dbReference>
<evidence type="ECO:0000259" key="1">
    <source>
        <dbReference type="Pfam" id="PF04230"/>
    </source>
</evidence>
<name>A0ABV4U633_9BACT</name>
<dbReference type="Pfam" id="PF04230">
    <property type="entry name" value="PS_pyruv_trans"/>
    <property type="match status" value="1"/>
</dbReference>